<name>A0A2Z2HWM7_9EURY</name>
<evidence type="ECO:0000256" key="1">
    <source>
        <dbReference type="SAM" id="Phobius"/>
    </source>
</evidence>
<feature type="transmembrane region" description="Helical" evidence="1">
    <location>
        <begin position="185"/>
        <end position="207"/>
    </location>
</feature>
<keyword evidence="3" id="KW-1185">Reference proteome</keyword>
<dbReference type="RefSeq" id="WP_086888393.1">
    <property type="nucleotide sequence ID" value="NZ_CP019893.1"/>
</dbReference>
<dbReference type="KEGG" id="naj:B1756_09940"/>
<proteinExistence type="predicted"/>
<sequence length="227" mass="23463">MTRTVRRFQTIARAAIGEILAAIGTFVLLSWTGLHLVRTLDVAVTATIDAAVPELWRWVVVLAVAAALTIWLERGGYRRLGADPTGGGTAALLAVVSLPLSVLPVGIVIASLGALPAALVNPFLLGCVAIACWLALYDGLDRLDLESSQFLVAAALACCPLLAVAVADALFGLGGAVTTVTASDLATVVTVVLAAGWQTVVLVLAFVRPVSVGERRPAFPDLERGSS</sequence>
<keyword evidence="1" id="KW-1133">Transmembrane helix</keyword>
<feature type="transmembrane region" description="Helical" evidence="1">
    <location>
        <begin position="92"/>
        <end position="113"/>
    </location>
</feature>
<feature type="transmembrane region" description="Helical" evidence="1">
    <location>
        <begin position="150"/>
        <end position="173"/>
    </location>
</feature>
<gene>
    <name evidence="2" type="ORF">B1756_09940</name>
</gene>
<dbReference type="GeneID" id="32894401"/>
<feature type="transmembrane region" description="Helical" evidence="1">
    <location>
        <begin position="55"/>
        <end position="72"/>
    </location>
</feature>
<evidence type="ECO:0000313" key="3">
    <source>
        <dbReference type="Proteomes" id="UP000250088"/>
    </source>
</evidence>
<feature type="transmembrane region" description="Helical" evidence="1">
    <location>
        <begin position="12"/>
        <end position="35"/>
    </location>
</feature>
<dbReference type="OrthoDB" id="205998at2157"/>
<keyword evidence="1" id="KW-0812">Transmembrane</keyword>
<evidence type="ECO:0000313" key="2">
    <source>
        <dbReference type="EMBL" id="ARS90017.1"/>
    </source>
</evidence>
<organism evidence="2 3">
    <name type="scientific">Natrarchaeobaculum aegyptiacum</name>
    <dbReference type="NCBI Taxonomy" id="745377"/>
    <lineage>
        <taxon>Archaea</taxon>
        <taxon>Methanobacteriati</taxon>
        <taxon>Methanobacteriota</taxon>
        <taxon>Stenosarchaea group</taxon>
        <taxon>Halobacteria</taxon>
        <taxon>Halobacteriales</taxon>
        <taxon>Natrialbaceae</taxon>
        <taxon>Natrarchaeobaculum</taxon>
    </lineage>
</organism>
<reference evidence="3" key="1">
    <citation type="submission" date="2017-02" db="EMBL/GenBank/DDBJ databases">
        <title>Natronthermophilus aegyptiacus gen. nov.,sp. nov., an aerobic, extremely halophilic alkalithermophilic archaeon isolated from the athalassohaline Wadi An Natrun, Egypt.</title>
        <authorList>
            <person name="Zhao B."/>
        </authorList>
    </citation>
    <scope>NUCLEOTIDE SEQUENCE [LARGE SCALE GENOMIC DNA]</scope>
    <source>
        <strain evidence="3">JW/NM-HA 15</strain>
    </source>
</reference>
<keyword evidence="1" id="KW-0472">Membrane</keyword>
<protein>
    <submittedName>
        <fullName evidence="2">Uncharacterized protein</fullName>
    </submittedName>
</protein>
<dbReference type="Proteomes" id="UP000250088">
    <property type="component" value="Chromosome"/>
</dbReference>
<accession>A0A2Z2HWM7</accession>
<dbReference type="AlphaFoldDB" id="A0A2Z2HWM7"/>
<feature type="transmembrane region" description="Helical" evidence="1">
    <location>
        <begin position="119"/>
        <end position="138"/>
    </location>
</feature>
<dbReference type="EMBL" id="CP019893">
    <property type="protein sequence ID" value="ARS90017.1"/>
    <property type="molecule type" value="Genomic_DNA"/>
</dbReference>